<protein>
    <submittedName>
        <fullName evidence="1">Pentapeptide repeat-containing protein</fullName>
    </submittedName>
</protein>
<dbReference type="Proteomes" id="UP001152172">
    <property type="component" value="Unassembled WGS sequence"/>
</dbReference>
<evidence type="ECO:0000313" key="1">
    <source>
        <dbReference type="EMBL" id="MCZ8534175.1"/>
    </source>
</evidence>
<dbReference type="RefSeq" id="WP_269922389.1">
    <property type="nucleotide sequence ID" value="NZ_JAMKBI010000009.1"/>
</dbReference>
<dbReference type="PANTHER" id="PTHR14136:SF37">
    <property type="entry name" value="PENTAPEPTIDE REPEAT-CONTAINING PROTEIN"/>
    <property type="match status" value="1"/>
</dbReference>
<dbReference type="InterPro" id="IPR051082">
    <property type="entry name" value="Pentapeptide-BTB/POZ_domain"/>
</dbReference>
<reference evidence="1" key="1">
    <citation type="submission" date="2022-05" db="EMBL/GenBank/DDBJ databases">
        <authorList>
            <person name="Colautti A."/>
            <person name="Iacumin L."/>
        </authorList>
    </citation>
    <scope>NUCLEOTIDE SEQUENCE</scope>
    <source>
        <strain evidence="1">DSM 30747</strain>
    </source>
</reference>
<dbReference type="PANTHER" id="PTHR14136">
    <property type="entry name" value="BTB_POZ DOMAIN-CONTAINING PROTEIN KCTD9"/>
    <property type="match status" value="1"/>
</dbReference>
<dbReference type="Gene3D" id="2.160.20.80">
    <property type="entry name" value="E3 ubiquitin-protein ligase SopA"/>
    <property type="match status" value="1"/>
</dbReference>
<organism evidence="1 2">
    <name type="scientific">Psychrobacillus psychrodurans</name>
    <dbReference type="NCBI Taxonomy" id="126157"/>
    <lineage>
        <taxon>Bacteria</taxon>
        <taxon>Bacillati</taxon>
        <taxon>Bacillota</taxon>
        <taxon>Bacilli</taxon>
        <taxon>Bacillales</taxon>
        <taxon>Bacillaceae</taxon>
        <taxon>Psychrobacillus</taxon>
    </lineage>
</organism>
<dbReference type="SUPFAM" id="SSF141571">
    <property type="entry name" value="Pentapeptide repeat-like"/>
    <property type="match status" value="1"/>
</dbReference>
<gene>
    <name evidence="1" type="ORF">M9R61_12710</name>
</gene>
<name>A0A9X3LAQ5_9BACI</name>
<keyword evidence="2" id="KW-1185">Reference proteome</keyword>
<evidence type="ECO:0000313" key="2">
    <source>
        <dbReference type="Proteomes" id="UP001152172"/>
    </source>
</evidence>
<dbReference type="InterPro" id="IPR001646">
    <property type="entry name" value="5peptide_repeat"/>
</dbReference>
<accession>A0A9X3LAQ5</accession>
<comment type="caution">
    <text evidence="1">The sequence shown here is derived from an EMBL/GenBank/DDBJ whole genome shotgun (WGS) entry which is preliminary data.</text>
</comment>
<dbReference type="EMBL" id="JAMKBI010000009">
    <property type="protein sequence ID" value="MCZ8534175.1"/>
    <property type="molecule type" value="Genomic_DNA"/>
</dbReference>
<proteinExistence type="predicted"/>
<sequence>MSNTTHNLRADCENCFALCCVGLHFAASVDFAVDKLAGTPCTNLQTDYRCGVHKKLRQEGYKGCTVFECYGAGQKVSQVTFKGVSWRESPEIAREMYDVFPIMQELHEILSYLTEARTKEETITIHKELNHAIDETERLTMLSSDLLLELNIPVHRARVNLLLAKTSELVRKDKGSTSNKKKDRSRADLLGANLRGADLRGVNFRGAYLIAANLQNADMRHADLIGADFRDANLSGADLTGAIFLTQVQVNSAKGNDQTKLPSTVMRPIHWT</sequence>
<dbReference type="Pfam" id="PF00805">
    <property type="entry name" value="Pentapeptide"/>
    <property type="match status" value="1"/>
</dbReference>
<dbReference type="AlphaFoldDB" id="A0A9X3LAQ5"/>